<protein>
    <submittedName>
        <fullName evidence="1">Ribbon-helix-helix domain-containing protein</fullName>
    </submittedName>
</protein>
<dbReference type="Proteomes" id="UP001158500">
    <property type="component" value="Unassembled WGS sequence"/>
</dbReference>
<dbReference type="Gene3D" id="1.10.1220.10">
    <property type="entry name" value="Met repressor-like"/>
    <property type="match status" value="1"/>
</dbReference>
<dbReference type="RefSeq" id="WP_279641642.1">
    <property type="nucleotide sequence ID" value="NZ_JAFLNK010000004.1"/>
</dbReference>
<proteinExistence type="predicted"/>
<dbReference type="InterPro" id="IPR010985">
    <property type="entry name" value="Ribbon_hlx_hlx"/>
</dbReference>
<name>A0AA42P9I3_STUST</name>
<evidence type="ECO:0000313" key="2">
    <source>
        <dbReference type="Proteomes" id="UP001158500"/>
    </source>
</evidence>
<evidence type="ECO:0000313" key="1">
    <source>
        <dbReference type="EMBL" id="MDH1237271.1"/>
    </source>
</evidence>
<accession>A0AA42P9I3</accession>
<comment type="caution">
    <text evidence="1">The sequence shown here is derived from an EMBL/GenBank/DDBJ whole genome shotgun (WGS) entry which is preliminary data.</text>
</comment>
<reference evidence="1" key="1">
    <citation type="submission" date="2022-09" db="EMBL/GenBank/DDBJ databases">
        <title>Intensive care unit water sources are persistently colonized with multi-drug resistant bacteria and are the site of extensive horizontal gene transfer of antibiotic resistance genes.</title>
        <authorList>
            <person name="Diorio-Toth L."/>
        </authorList>
    </citation>
    <scope>NUCLEOTIDE SEQUENCE</scope>
    <source>
        <strain evidence="1">GD03947</strain>
    </source>
</reference>
<dbReference type="InterPro" id="IPR013321">
    <property type="entry name" value="Arc_rbn_hlx_hlx"/>
</dbReference>
<gene>
    <name evidence="1" type="ORF">N5C32_14625</name>
</gene>
<dbReference type="AlphaFoldDB" id="A0AA42P9I3"/>
<sequence length="68" mass="7723">MPKAHPVGSSLQASYLLARQEKKFTMDMPEELHAKLKQIAAFSRKSAKDLMIEALTEYTIPKYSKPVE</sequence>
<dbReference type="EMBL" id="JAOCAE010000009">
    <property type="protein sequence ID" value="MDH1237271.1"/>
    <property type="molecule type" value="Genomic_DNA"/>
</dbReference>
<dbReference type="SUPFAM" id="SSF47598">
    <property type="entry name" value="Ribbon-helix-helix"/>
    <property type="match status" value="1"/>
</dbReference>
<organism evidence="1 2">
    <name type="scientific">Stutzerimonas stutzeri</name>
    <name type="common">Pseudomonas stutzeri</name>
    <dbReference type="NCBI Taxonomy" id="316"/>
    <lineage>
        <taxon>Bacteria</taxon>
        <taxon>Pseudomonadati</taxon>
        <taxon>Pseudomonadota</taxon>
        <taxon>Gammaproteobacteria</taxon>
        <taxon>Pseudomonadales</taxon>
        <taxon>Pseudomonadaceae</taxon>
        <taxon>Stutzerimonas</taxon>
    </lineage>
</organism>
<dbReference type="GO" id="GO:0006355">
    <property type="term" value="P:regulation of DNA-templated transcription"/>
    <property type="evidence" value="ECO:0007669"/>
    <property type="project" value="InterPro"/>
</dbReference>